<gene>
    <name evidence="2" type="primary">Dere\GG11188</name>
    <name evidence="2" type="ORF">Dere_GG11188</name>
</gene>
<evidence type="ECO:0000313" key="3">
    <source>
        <dbReference type="Proteomes" id="UP000008711"/>
    </source>
</evidence>
<dbReference type="InterPro" id="IPR011650">
    <property type="entry name" value="Peptidase_M20_dimer"/>
</dbReference>
<dbReference type="AlphaFoldDB" id="B3P7G4"/>
<name>B3P7G4_DROER</name>
<dbReference type="HOGENOM" id="CLU_2148401_0_0_1"/>
<dbReference type="eggNOG" id="KOG2275">
    <property type="taxonomic scope" value="Eukaryota"/>
</dbReference>
<dbReference type="EMBL" id="CH954182">
    <property type="protein sequence ID" value="EDV54053.1"/>
    <property type="molecule type" value="Genomic_DNA"/>
</dbReference>
<dbReference type="Pfam" id="PF07687">
    <property type="entry name" value="M20_dimer"/>
    <property type="match status" value="1"/>
</dbReference>
<dbReference type="InterPro" id="IPR036264">
    <property type="entry name" value="Bact_exopeptidase_dim_dom"/>
</dbReference>
<dbReference type="OrthoDB" id="3064516at2759"/>
<dbReference type="Proteomes" id="UP000008711">
    <property type="component" value="Unassembled WGS sequence"/>
</dbReference>
<keyword evidence="3" id="KW-1185">Reference proteome</keyword>
<reference evidence="2 3" key="2">
    <citation type="journal article" date="2008" name="Bioinformatics">
        <title>Assembly reconciliation.</title>
        <authorList>
            <person name="Zimin A.V."/>
            <person name="Smith D.R."/>
            <person name="Sutton G."/>
            <person name="Yorke J.A."/>
        </authorList>
    </citation>
    <scope>NUCLEOTIDE SEQUENCE [LARGE SCALE GENOMIC DNA]</scope>
    <source>
        <strain evidence="2 3">TSC#14021-0224.01</strain>
    </source>
</reference>
<dbReference type="PANTHER" id="PTHR45892:SF1">
    <property type="entry name" value="AMINOACYLASE-1"/>
    <property type="match status" value="1"/>
</dbReference>
<dbReference type="PANTHER" id="PTHR45892">
    <property type="entry name" value="AMINOACYLASE-1"/>
    <property type="match status" value="1"/>
</dbReference>
<protein>
    <submittedName>
        <fullName evidence="2">GG11188</fullName>
    </submittedName>
</protein>
<dbReference type="SUPFAM" id="SSF55031">
    <property type="entry name" value="Bacterial exopeptidase dimerisation domain"/>
    <property type="match status" value="1"/>
</dbReference>
<proteinExistence type="predicted"/>
<sequence>MKSVGTQYLGAIRPLKADGFQPKGPILSVGDVTTVNLTQLSGGVQSNVVPPLFDAVFGIRLSITLDLIAFVRQIWDWCEEAGGDIGIEFPLKEAMWHVALNAALHELGKLSR</sequence>
<feature type="domain" description="Peptidase M20 dimerisation" evidence="1">
    <location>
        <begin position="33"/>
        <end position="82"/>
    </location>
</feature>
<dbReference type="GO" id="GO:0004046">
    <property type="term" value="F:aminoacylase activity"/>
    <property type="evidence" value="ECO:0007669"/>
    <property type="project" value="TreeGrafter"/>
</dbReference>
<dbReference type="Gene3D" id="3.30.70.360">
    <property type="match status" value="1"/>
</dbReference>
<dbReference type="InterPro" id="IPR052083">
    <property type="entry name" value="Aminoacylase-1_M20A"/>
</dbReference>
<organism evidence="2 3">
    <name type="scientific">Drosophila erecta</name>
    <name type="common">Fruit fly</name>
    <dbReference type="NCBI Taxonomy" id="7220"/>
    <lineage>
        <taxon>Eukaryota</taxon>
        <taxon>Metazoa</taxon>
        <taxon>Ecdysozoa</taxon>
        <taxon>Arthropoda</taxon>
        <taxon>Hexapoda</taxon>
        <taxon>Insecta</taxon>
        <taxon>Pterygota</taxon>
        <taxon>Neoptera</taxon>
        <taxon>Endopterygota</taxon>
        <taxon>Diptera</taxon>
        <taxon>Brachycera</taxon>
        <taxon>Muscomorpha</taxon>
        <taxon>Ephydroidea</taxon>
        <taxon>Drosophilidae</taxon>
        <taxon>Drosophila</taxon>
        <taxon>Sophophora</taxon>
    </lineage>
</organism>
<accession>B3P7G4</accession>
<evidence type="ECO:0000313" key="2">
    <source>
        <dbReference type="EMBL" id="EDV54053.1"/>
    </source>
</evidence>
<evidence type="ECO:0000259" key="1">
    <source>
        <dbReference type="Pfam" id="PF07687"/>
    </source>
</evidence>
<reference evidence="2 3" key="1">
    <citation type="journal article" date="2007" name="Nature">
        <title>Evolution of genes and genomes on the Drosophila phylogeny.</title>
        <authorList>
            <consortium name="Drosophila 12 Genomes Consortium"/>
            <person name="Clark A.G."/>
            <person name="Eisen M.B."/>
            <person name="Smith D.R."/>
            <person name="Bergman C.M."/>
            <person name="Oliver B."/>
            <person name="Markow T.A."/>
            <person name="Kaufman T.C."/>
            <person name="Kellis M."/>
            <person name="Gelbart W."/>
            <person name="Iyer V.N."/>
            <person name="Pollard D.A."/>
            <person name="Sackton T.B."/>
            <person name="Larracuente A.M."/>
            <person name="Singh N.D."/>
            <person name="Abad J.P."/>
            <person name="Abt D.N."/>
            <person name="Adryan B."/>
            <person name="Aguade M."/>
            <person name="Akashi H."/>
            <person name="Anderson W.W."/>
            <person name="Aquadro C.F."/>
            <person name="Ardell D.H."/>
            <person name="Arguello R."/>
            <person name="Artieri C.G."/>
            <person name="Barbash D.A."/>
            <person name="Barker D."/>
            <person name="Barsanti P."/>
            <person name="Batterham P."/>
            <person name="Batzoglou S."/>
            <person name="Begun D."/>
            <person name="Bhutkar A."/>
            <person name="Blanco E."/>
            <person name="Bosak S.A."/>
            <person name="Bradley R.K."/>
            <person name="Brand A.D."/>
            <person name="Brent M.R."/>
            <person name="Brooks A.N."/>
            <person name="Brown R.H."/>
            <person name="Butlin R.K."/>
            <person name="Caggese C."/>
            <person name="Calvi B.R."/>
            <person name="Bernardo de Carvalho A."/>
            <person name="Caspi A."/>
            <person name="Castrezana S."/>
            <person name="Celniker S.E."/>
            <person name="Chang J.L."/>
            <person name="Chapple C."/>
            <person name="Chatterji S."/>
            <person name="Chinwalla A."/>
            <person name="Civetta A."/>
            <person name="Clifton S.W."/>
            <person name="Comeron J.M."/>
            <person name="Costello J.C."/>
            <person name="Coyne J.A."/>
            <person name="Daub J."/>
            <person name="David R.G."/>
            <person name="Delcher A.L."/>
            <person name="Delehaunty K."/>
            <person name="Do C.B."/>
            <person name="Ebling H."/>
            <person name="Edwards K."/>
            <person name="Eickbush T."/>
            <person name="Evans J.D."/>
            <person name="Filipski A."/>
            <person name="Findeiss S."/>
            <person name="Freyhult E."/>
            <person name="Fulton L."/>
            <person name="Fulton R."/>
            <person name="Garcia A.C."/>
            <person name="Gardiner A."/>
            <person name="Garfield D.A."/>
            <person name="Garvin B.E."/>
            <person name="Gibson G."/>
            <person name="Gilbert D."/>
            <person name="Gnerre S."/>
            <person name="Godfrey J."/>
            <person name="Good R."/>
            <person name="Gotea V."/>
            <person name="Gravely B."/>
            <person name="Greenberg A.J."/>
            <person name="Griffiths-Jones S."/>
            <person name="Gross S."/>
            <person name="Guigo R."/>
            <person name="Gustafson E.A."/>
            <person name="Haerty W."/>
            <person name="Hahn M.W."/>
            <person name="Halligan D.L."/>
            <person name="Halpern A.L."/>
            <person name="Halter G.M."/>
            <person name="Han M.V."/>
            <person name="Heger A."/>
            <person name="Hillier L."/>
            <person name="Hinrichs A.S."/>
            <person name="Holmes I."/>
            <person name="Hoskins R.A."/>
            <person name="Hubisz M.J."/>
            <person name="Hultmark D."/>
            <person name="Huntley M.A."/>
            <person name="Jaffe D.B."/>
            <person name="Jagadeeshan S."/>
            <person name="Jeck W.R."/>
            <person name="Johnson J."/>
            <person name="Jones C.D."/>
            <person name="Jordan W.C."/>
            <person name="Karpen G.H."/>
            <person name="Kataoka E."/>
            <person name="Keightley P.D."/>
            <person name="Kheradpour P."/>
            <person name="Kirkness E.F."/>
            <person name="Koerich L.B."/>
            <person name="Kristiansen K."/>
            <person name="Kudrna D."/>
            <person name="Kulathinal R.J."/>
            <person name="Kumar S."/>
            <person name="Kwok R."/>
            <person name="Lander E."/>
            <person name="Langley C.H."/>
            <person name="Lapoint R."/>
            <person name="Lazzaro B.P."/>
            <person name="Lee S.J."/>
            <person name="Levesque L."/>
            <person name="Li R."/>
            <person name="Lin C.F."/>
            <person name="Lin M.F."/>
            <person name="Lindblad-Toh K."/>
            <person name="Llopart A."/>
            <person name="Long M."/>
            <person name="Low L."/>
            <person name="Lozovsky E."/>
            <person name="Lu J."/>
            <person name="Luo M."/>
            <person name="Machado C.A."/>
            <person name="Makalowski W."/>
            <person name="Marzo M."/>
            <person name="Matsuda M."/>
            <person name="Matzkin L."/>
            <person name="McAllister B."/>
            <person name="McBride C.S."/>
            <person name="McKernan B."/>
            <person name="McKernan K."/>
            <person name="Mendez-Lago M."/>
            <person name="Minx P."/>
            <person name="Mollenhauer M.U."/>
            <person name="Montooth K."/>
            <person name="Mount S.M."/>
            <person name="Mu X."/>
            <person name="Myers E."/>
            <person name="Negre B."/>
            <person name="Newfeld S."/>
            <person name="Nielsen R."/>
            <person name="Noor M.A."/>
            <person name="O'Grady P."/>
            <person name="Pachter L."/>
            <person name="Papaceit M."/>
            <person name="Parisi M.J."/>
            <person name="Parisi M."/>
            <person name="Parts L."/>
            <person name="Pedersen J.S."/>
            <person name="Pesole G."/>
            <person name="Phillippy A.M."/>
            <person name="Ponting C.P."/>
            <person name="Pop M."/>
            <person name="Porcelli D."/>
            <person name="Powell J.R."/>
            <person name="Prohaska S."/>
            <person name="Pruitt K."/>
            <person name="Puig M."/>
            <person name="Quesneville H."/>
            <person name="Ram K.R."/>
            <person name="Rand D."/>
            <person name="Rasmussen M.D."/>
            <person name="Reed L.K."/>
            <person name="Reenan R."/>
            <person name="Reily A."/>
            <person name="Remington K.A."/>
            <person name="Rieger T.T."/>
            <person name="Ritchie M.G."/>
            <person name="Robin C."/>
            <person name="Rogers Y.H."/>
            <person name="Rohde C."/>
            <person name="Rozas J."/>
            <person name="Rubenfield M.J."/>
            <person name="Ruiz A."/>
            <person name="Russo S."/>
            <person name="Salzberg S.L."/>
            <person name="Sanchez-Gracia A."/>
            <person name="Saranga D.J."/>
            <person name="Sato H."/>
            <person name="Schaeffer S.W."/>
            <person name="Schatz M.C."/>
            <person name="Schlenke T."/>
            <person name="Schwartz R."/>
            <person name="Segarra C."/>
            <person name="Singh R.S."/>
            <person name="Sirot L."/>
            <person name="Sirota M."/>
            <person name="Sisneros N.B."/>
            <person name="Smith C.D."/>
            <person name="Smith T.F."/>
            <person name="Spieth J."/>
            <person name="Stage D.E."/>
            <person name="Stark A."/>
            <person name="Stephan W."/>
            <person name="Strausberg R.L."/>
            <person name="Strempel S."/>
            <person name="Sturgill D."/>
            <person name="Sutton G."/>
            <person name="Sutton G.G."/>
            <person name="Tao W."/>
            <person name="Teichmann S."/>
            <person name="Tobari Y.N."/>
            <person name="Tomimura Y."/>
            <person name="Tsolas J.M."/>
            <person name="Valente V.L."/>
            <person name="Venter E."/>
            <person name="Venter J.C."/>
            <person name="Vicario S."/>
            <person name="Vieira F.G."/>
            <person name="Vilella A.J."/>
            <person name="Villasante A."/>
            <person name="Walenz B."/>
            <person name="Wang J."/>
            <person name="Wasserman M."/>
            <person name="Watts T."/>
            <person name="Wilson D."/>
            <person name="Wilson R.K."/>
            <person name="Wing R.A."/>
            <person name="Wolfner M.F."/>
            <person name="Wong A."/>
            <person name="Wong G.K."/>
            <person name="Wu C.I."/>
            <person name="Wu G."/>
            <person name="Yamamoto D."/>
            <person name="Yang H.P."/>
            <person name="Yang S.P."/>
            <person name="Yorke J.A."/>
            <person name="Yoshida K."/>
            <person name="Zdobnov E."/>
            <person name="Zhang P."/>
            <person name="Zhang Y."/>
            <person name="Zimin A.V."/>
            <person name="Baldwin J."/>
            <person name="Abdouelleil A."/>
            <person name="Abdulkadir J."/>
            <person name="Abebe A."/>
            <person name="Abera B."/>
            <person name="Abreu J."/>
            <person name="Acer S.C."/>
            <person name="Aftuck L."/>
            <person name="Alexander A."/>
            <person name="An P."/>
            <person name="Anderson E."/>
            <person name="Anderson S."/>
            <person name="Arachi H."/>
            <person name="Azer M."/>
            <person name="Bachantsang P."/>
            <person name="Barry A."/>
            <person name="Bayul T."/>
            <person name="Berlin A."/>
            <person name="Bessette D."/>
            <person name="Bloom T."/>
            <person name="Blye J."/>
            <person name="Boguslavskiy L."/>
            <person name="Bonnet C."/>
            <person name="Boukhgalter B."/>
            <person name="Bourzgui I."/>
            <person name="Brown A."/>
            <person name="Cahill P."/>
            <person name="Channer S."/>
            <person name="Cheshatsang Y."/>
            <person name="Chuda L."/>
            <person name="Citroen M."/>
            <person name="Collymore A."/>
            <person name="Cooke P."/>
            <person name="Costello M."/>
            <person name="D'Aco K."/>
            <person name="Daza R."/>
            <person name="De Haan G."/>
            <person name="DeGray S."/>
            <person name="DeMaso C."/>
            <person name="Dhargay N."/>
            <person name="Dooley K."/>
            <person name="Dooley E."/>
            <person name="Doricent M."/>
            <person name="Dorje P."/>
            <person name="Dorjee K."/>
            <person name="Dupes A."/>
            <person name="Elong R."/>
            <person name="Falk J."/>
            <person name="Farina A."/>
            <person name="Faro S."/>
            <person name="Ferguson D."/>
            <person name="Fisher S."/>
            <person name="Foley C.D."/>
            <person name="Franke A."/>
            <person name="Friedrich D."/>
            <person name="Gadbois L."/>
            <person name="Gearin G."/>
            <person name="Gearin C.R."/>
            <person name="Giannoukos G."/>
            <person name="Goode T."/>
            <person name="Graham J."/>
            <person name="Grandbois E."/>
            <person name="Grewal S."/>
            <person name="Gyaltsen K."/>
            <person name="Hafez N."/>
            <person name="Hagos B."/>
            <person name="Hall J."/>
            <person name="Henson C."/>
            <person name="Hollinger A."/>
            <person name="Honan T."/>
            <person name="Huard M.D."/>
            <person name="Hughes L."/>
            <person name="Hurhula B."/>
            <person name="Husby M.E."/>
            <person name="Kamat A."/>
            <person name="Kanga B."/>
            <person name="Kashin S."/>
            <person name="Khazanovich D."/>
            <person name="Kisner P."/>
            <person name="Lance K."/>
            <person name="Lara M."/>
            <person name="Lee W."/>
            <person name="Lennon N."/>
            <person name="Letendre F."/>
            <person name="LeVine R."/>
            <person name="Lipovsky A."/>
            <person name="Liu X."/>
            <person name="Liu J."/>
            <person name="Liu S."/>
            <person name="Lokyitsang T."/>
            <person name="Lokyitsang Y."/>
            <person name="Lubonja R."/>
            <person name="Lui A."/>
            <person name="MacDonald P."/>
            <person name="Magnisalis V."/>
            <person name="Maru K."/>
            <person name="Matthews C."/>
            <person name="McCusker W."/>
            <person name="McDonough S."/>
            <person name="Mehta T."/>
            <person name="Meldrim J."/>
            <person name="Meneus L."/>
            <person name="Mihai O."/>
            <person name="Mihalev A."/>
            <person name="Mihova T."/>
            <person name="Mittelman R."/>
            <person name="Mlenga V."/>
            <person name="Montmayeur A."/>
            <person name="Mulrain L."/>
            <person name="Navidi A."/>
            <person name="Naylor J."/>
            <person name="Negash T."/>
            <person name="Nguyen T."/>
            <person name="Nguyen N."/>
            <person name="Nicol R."/>
            <person name="Norbu C."/>
            <person name="Norbu N."/>
            <person name="Novod N."/>
            <person name="O'Neill B."/>
            <person name="Osman S."/>
            <person name="Markiewicz E."/>
            <person name="Oyono O.L."/>
            <person name="Patti C."/>
            <person name="Phunkhang P."/>
            <person name="Pierre F."/>
            <person name="Priest M."/>
            <person name="Raghuraman S."/>
            <person name="Rege F."/>
            <person name="Reyes R."/>
            <person name="Rise C."/>
            <person name="Rogov P."/>
            <person name="Ross K."/>
            <person name="Ryan E."/>
            <person name="Settipalli S."/>
            <person name="Shea T."/>
            <person name="Sherpa N."/>
            <person name="Shi L."/>
            <person name="Shih D."/>
            <person name="Sparrow T."/>
            <person name="Spaulding J."/>
            <person name="Stalker J."/>
            <person name="Stange-Thomann N."/>
            <person name="Stavropoulos S."/>
            <person name="Stone C."/>
            <person name="Strader C."/>
            <person name="Tesfaye S."/>
            <person name="Thomson T."/>
            <person name="Thoulutsang Y."/>
            <person name="Thoulutsang D."/>
            <person name="Topham K."/>
            <person name="Topping I."/>
            <person name="Tsamla T."/>
            <person name="Vassiliev H."/>
            <person name="Vo A."/>
            <person name="Wangchuk T."/>
            <person name="Wangdi T."/>
            <person name="Weiand M."/>
            <person name="Wilkinson J."/>
            <person name="Wilson A."/>
            <person name="Yadav S."/>
            <person name="Young G."/>
            <person name="Yu Q."/>
            <person name="Zembek L."/>
            <person name="Zhong D."/>
            <person name="Zimmer A."/>
            <person name="Zwirko Z."/>
            <person name="Jaffe D.B."/>
            <person name="Alvarez P."/>
            <person name="Brockman W."/>
            <person name="Butler J."/>
            <person name="Chin C."/>
            <person name="Gnerre S."/>
            <person name="Grabherr M."/>
            <person name="Kleber M."/>
            <person name="Mauceli E."/>
            <person name="MacCallum I."/>
        </authorList>
    </citation>
    <scope>NUCLEOTIDE SEQUENCE [LARGE SCALE GENOMIC DNA]</scope>
    <source>
        <strain evidence="2 3">TSC#14021-0224.01</strain>
    </source>
</reference>